<accession>A0A427A8G3</accession>
<dbReference type="Proteomes" id="UP000287651">
    <property type="component" value="Unassembled WGS sequence"/>
</dbReference>
<protein>
    <submittedName>
        <fullName evidence="2">Uncharacterized protein</fullName>
    </submittedName>
</protein>
<name>A0A427A8G3_ENSVE</name>
<proteinExistence type="predicted"/>
<evidence type="ECO:0000256" key="1">
    <source>
        <dbReference type="SAM" id="Phobius"/>
    </source>
</evidence>
<sequence>MAARVAARYVVRRLSSGGKVLSEEEKAVENVYIKVLSPSDLSGLIFFIFIHFNLYLFLRMKALRISYQYSMYQGFTYRSIPVYRHFVGTGMVPVPVY</sequence>
<dbReference type="EMBL" id="AMZH03003392">
    <property type="protein sequence ID" value="RRT72481.1"/>
    <property type="molecule type" value="Genomic_DNA"/>
</dbReference>
<evidence type="ECO:0000313" key="3">
    <source>
        <dbReference type="Proteomes" id="UP000287651"/>
    </source>
</evidence>
<keyword evidence="1" id="KW-0472">Membrane</keyword>
<feature type="transmembrane region" description="Helical" evidence="1">
    <location>
        <begin position="41"/>
        <end position="58"/>
    </location>
</feature>
<comment type="caution">
    <text evidence="2">The sequence shown here is derived from an EMBL/GenBank/DDBJ whole genome shotgun (WGS) entry which is preliminary data.</text>
</comment>
<keyword evidence="1" id="KW-0812">Transmembrane</keyword>
<reference evidence="2 3" key="1">
    <citation type="journal article" date="2014" name="Agronomy (Basel)">
        <title>A Draft Genome Sequence for Ensete ventricosum, the Drought-Tolerant Tree Against Hunger.</title>
        <authorList>
            <person name="Harrison J."/>
            <person name="Moore K.A."/>
            <person name="Paszkiewicz K."/>
            <person name="Jones T."/>
            <person name="Grant M."/>
            <person name="Ambacheew D."/>
            <person name="Muzemil S."/>
            <person name="Studholme D.J."/>
        </authorList>
    </citation>
    <scope>NUCLEOTIDE SEQUENCE [LARGE SCALE GENOMIC DNA]</scope>
</reference>
<dbReference type="AlphaFoldDB" id="A0A427A8G3"/>
<keyword evidence="1" id="KW-1133">Transmembrane helix</keyword>
<gene>
    <name evidence="2" type="ORF">B296_00034515</name>
</gene>
<evidence type="ECO:0000313" key="2">
    <source>
        <dbReference type="EMBL" id="RRT72481.1"/>
    </source>
</evidence>
<organism evidence="2 3">
    <name type="scientific">Ensete ventricosum</name>
    <name type="common">Abyssinian banana</name>
    <name type="synonym">Musa ensete</name>
    <dbReference type="NCBI Taxonomy" id="4639"/>
    <lineage>
        <taxon>Eukaryota</taxon>
        <taxon>Viridiplantae</taxon>
        <taxon>Streptophyta</taxon>
        <taxon>Embryophyta</taxon>
        <taxon>Tracheophyta</taxon>
        <taxon>Spermatophyta</taxon>
        <taxon>Magnoliopsida</taxon>
        <taxon>Liliopsida</taxon>
        <taxon>Zingiberales</taxon>
        <taxon>Musaceae</taxon>
        <taxon>Ensete</taxon>
    </lineage>
</organism>